<accession>A0ABR7LXB3</accession>
<dbReference type="PANTHER" id="PTHR23513">
    <property type="entry name" value="INTEGRAL MEMBRANE EFFLUX PROTEIN-RELATED"/>
    <property type="match status" value="1"/>
</dbReference>
<feature type="transmembrane region" description="Helical" evidence="6">
    <location>
        <begin position="220"/>
        <end position="245"/>
    </location>
</feature>
<evidence type="ECO:0000256" key="1">
    <source>
        <dbReference type="ARBA" id="ARBA00004651"/>
    </source>
</evidence>
<dbReference type="Gene3D" id="1.20.1250.20">
    <property type="entry name" value="MFS general substrate transporter like domains"/>
    <property type="match status" value="1"/>
</dbReference>
<evidence type="ECO:0000256" key="4">
    <source>
        <dbReference type="ARBA" id="ARBA00022989"/>
    </source>
</evidence>
<dbReference type="Pfam" id="PF07690">
    <property type="entry name" value="MFS_1"/>
    <property type="match status" value="1"/>
</dbReference>
<evidence type="ECO:0000313" key="8">
    <source>
        <dbReference type="Proteomes" id="UP000805614"/>
    </source>
</evidence>
<evidence type="ECO:0000256" key="5">
    <source>
        <dbReference type="ARBA" id="ARBA00023136"/>
    </source>
</evidence>
<evidence type="ECO:0000256" key="3">
    <source>
        <dbReference type="ARBA" id="ARBA00022692"/>
    </source>
</evidence>
<evidence type="ECO:0000313" key="7">
    <source>
        <dbReference type="EMBL" id="MBC6469492.1"/>
    </source>
</evidence>
<proteinExistence type="predicted"/>
<comment type="caution">
    <text evidence="7">The sequence shown here is derived from an EMBL/GenBank/DDBJ whole genome shotgun (WGS) entry which is preliminary data.</text>
</comment>
<keyword evidence="8" id="KW-1185">Reference proteome</keyword>
<keyword evidence="4 6" id="KW-1133">Transmembrane helix</keyword>
<keyword evidence="3 6" id="KW-0812">Transmembrane</keyword>
<keyword evidence="2" id="KW-1003">Cell membrane</keyword>
<dbReference type="EMBL" id="JABVEC010000028">
    <property type="protein sequence ID" value="MBC6469492.1"/>
    <property type="molecule type" value="Genomic_DNA"/>
</dbReference>
<dbReference type="InterPro" id="IPR011701">
    <property type="entry name" value="MFS"/>
</dbReference>
<dbReference type="CDD" id="cd06173">
    <property type="entry name" value="MFS_MefA_like"/>
    <property type="match status" value="1"/>
</dbReference>
<evidence type="ECO:0000256" key="6">
    <source>
        <dbReference type="SAM" id="Phobius"/>
    </source>
</evidence>
<keyword evidence="5 6" id="KW-0472">Membrane</keyword>
<feature type="transmembrane region" description="Helical" evidence="6">
    <location>
        <begin position="372"/>
        <end position="392"/>
    </location>
</feature>
<dbReference type="PANTHER" id="PTHR23513:SF11">
    <property type="entry name" value="STAPHYLOFERRIN A TRANSPORTER"/>
    <property type="match status" value="1"/>
</dbReference>
<evidence type="ECO:0000256" key="2">
    <source>
        <dbReference type="ARBA" id="ARBA00022475"/>
    </source>
</evidence>
<feature type="transmembrane region" description="Helical" evidence="6">
    <location>
        <begin position="282"/>
        <end position="300"/>
    </location>
</feature>
<comment type="subcellular location">
    <subcellularLocation>
        <location evidence="1">Cell membrane</location>
        <topology evidence="1">Multi-pass membrane protein</topology>
    </subcellularLocation>
</comment>
<sequence length="404" mass="40996">MTVTGAQLLRGNNAYRHYFLARITSVAGGSVAPIALAYAIIELGGGATGIAVVLGVEYGVWMLMMPLMGILADRTHDLRNLLIVSQLQAAGFQFIEAALILSQAAQVWSLSVVAAGGAAAASMSGLAGNRLLAQIVAPEHLVTANATFRTVQMSVATAGPAAGGFLVTLVGPGSGILWDAVTFLAAAAWFARLPHAPAAPRGKPQAGLAEGWRAFTTRTWLLALVVSEGIGNAAFMSAFIIGPVYAQQNLDGAADWGLINGCLAAGSALGAWLAGRTNLHRAGLIVTASSAAFALGPAAMGLGLGLPVLAGAVLLGGALAGPGDIARRTLPQVKIPNQQLGRVDGHTLLIESLPIPIAYALAGPAADHFGAQPVIGACAVAMVTAALAPLSLREVRHLRLTTAT</sequence>
<name>A0ABR7LXB3_9ACTN</name>
<dbReference type="SUPFAM" id="SSF103473">
    <property type="entry name" value="MFS general substrate transporter"/>
    <property type="match status" value="1"/>
</dbReference>
<dbReference type="RefSeq" id="WP_187246545.1">
    <property type="nucleotide sequence ID" value="NZ_BAAAOK010000025.1"/>
</dbReference>
<feature type="transmembrane region" description="Helical" evidence="6">
    <location>
        <begin position="19"/>
        <end position="41"/>
    </location>
</feature>
<organism evidence="7 8">
    <name type="scientific">Actinomadura alba</name>
    <dbReference type="NCBI Taxonomy" id="406431"/>
    <lineage>
        <taxon>Bacteria</taxon>
        <taxon>Bacillati</taxon>
        <taxon>Actinomycetota</taxon>
        <taxon>Actinomycetes</taxon>
        <taxon>Streptosporangiales</taxon>
        <taxon>Thermomonosporaceae</taxon>
        <taxon>Actinomadura</taxon>
    </lineage>
</organism>
<dbReference type="Proteomes" id="UP000805614">
    <property type="component" value="Unassembled WGS sequence"/>
</dbReference>
<dbReference type="InterPro" id="IPR036259">
    <property type="entry name" value="MFS_trans_sf"/>
</dbReference>
<feature type="transmembrane region" description="Helical" evidence="6">
    <location>
        <begin position="47"/>
        <end position="69"/>
    </location>
</feature>
<protein>
    <submittedName>
        <fullName evidence="7">MFS transporter</fullName>
    </submittedName>
</protein>
<feature type="transmembrane region" description="Helical" evidence="6">
    <location>
        <begin position="257"/>
        <end position="275"/>
    </location>
</feature>
<gene>
    <name evidence="7" type="ORF">HKK74_28965</name>
</gene>
<reference evidence="7 8" key="1">
    <citation type="submission" date="2020-06" db="EMBL/GenBank/DDBJ databases">
        <title>Actinomadura xiongansis sp. nov., isolated from soil of Baiyangdian.</title>
        <authorList>
            <person name="Zhang X."/>
        </authorList>
    </citation>
    <scope>NUCLEOTIDE SEQUENCE [LARGE SCALE GENOMIC DNA]</scope>
    <source>
        <strain evidence="7 8">HBUM206468</strain>
    </source>
</reference>